<evidence type="ECO:0000313" key="4">
    <source>
        <dbReference type="EMBL" id="ETW40155.1"/>
    </source>
</evidence>
<dbReference type="GO" id="GO:0016020">
    <property type="term" value="C:membrane"/>
    <property type="evidence" value="ECO:0007669"/>
    <property type="project" value="InterPro"/>
</dbReference>
<protein>
    <submittedName>
        <fullName evidence="4">Uncharacterized protein</fullName>
    </submittedName>
</protein>
<dbReference type="OrthoDB" id="10572144at2759"/>
<gene>
    <name evidence="4" type="ORF">PFNF135_05470</name>
</gene>
<evidence type="ECO:0000259" key="3">
    <source>
        <dbReference type="Pfam" id="PF22672"/>
    </source>
</evidence>
<evidence type="ECO:0000259" key="2">
    <source>
        <dbReference type="Pfam" id="PF05424"/>
    </source>
</evidence>
<dbReference type="Gene3D" id="1.20.58.830">
    <property type="match status" value="1"/>
</dbReference>
<accession>W4IAL3</accession>
<dbReference type="Pfam" id="PF05424">
    <property type="entry name" value="Duffy_binding"/>
    <property type="match status" value="1"/>
</dbReference>
<feature type="domain" description="Duffy-binding-like" evidence="3">
    <location>
        <begin position="172"/>
        <end position="337"/>
    </location>
</feature>
<proteinExistence type="predicted"/>
<dbReference type="FunFam" id="1.20.58.830:FF:000003">
    <property type="entry name" value="Erythrocyte membrane protein 1, PfEMP1"/>
    <property type="match status" value="1"/>
</dbReference>
<dbReference type="InterPro" id="IPR042202">
    <property type="entry name" value="Duffy-ag-bd_sf"/>
</dbReference>
<dbReference type="Gene3D" id="1.20.1310.20">
    <property type="entry name" value="Duffy-antigen binding domain"/>
    <property type="match status" value="1"/>
</dbReference>
<dbReference type="GO" id="GO:0046789">
    <property type="term" value="F:host cell surface receptor binding"/>
    <property type="evidence" value="ECO:0007669"/>
    <property type="project" value="InterPro"/>
</dbReference>
<reference evidence="4 5" key="1">
    <citation type="submission" date="2013-02" db="EMBL/GenBank/DDBJ databases">
        <title>The Genome Annotation of Plasmodium falciparum NF135/5.C10.</title>
        <authorList>
            <consortium name="The Broad Institute Genome Sequencing Platform"/>
            <consortium name="The Broad Institute Genome Sequencing Center for Infectious Disease"/>
            <person name="Neafsey D."/>
            <person name="Hoffman S."/>
            <person name="Volkman S."/>
            <person name="Rosenthal P."/>
            <person name="Walker B."/>
            <person name="Young S.K."/>
            <person name="Zeng Q."/>
            <person name="Gargeya S."/>
            <person name="Fitzgerald M."/>
            <person name="Haas B."/>
            <person name="Abouelleil A."/>
            <person name="Allen A.W."/>
            <person name="Alvarado L."/>
            <person name="Arachchi H.M."/>
            <person name="Berlin A.M."/>
            <person name="Chapman S.B."/>
            <person name="Gainer-Dewar J."/>
            <person name="Goldberg J."/>
            <person name="Griggs A."/>
            <person name="Gujja S."/>
            <person name="Hansen M."/>
            <person name="Howarth C."/>
            <person name="Imamovic A."/>
            <person name="Ireland A."/>
            <person name="Larimer J."/>
            <person name="McCowan C."/>
            <person name="Murphy C."/>
            <person name="Pearson M."/>
            <person name="Poon T.W."/>
            <person name="Priest M."/>
            <person name="Roberts A."/>
            <person name="Saif S."/>
            <person name="Shea T."/>
            <person name="Sisk P."/>
            <person name="Sykes S."/>
            <person name="Wortman J."/>
            <person name="Nusbaum C."/>
            <person name="Birren B."/>
        </authorList>
    </citation>
    <scope>NUCLEOTIDE SEQUENCE [LARGE SCALE GENOMIC DNA]</scope>
    <source>
        <strain evidence="4 5">NF135/5.C10</strain>
    </source>
</reference>
<dbReference type="AlphaFoldDB" id="W4IAL3"/>
<feature type="non-terminal residue" evidence="4">
    <location>
        <position position="364"/>
    </location>
</feature>
<reference evidence="4 5" key="2">
    <citation type="submission" date="2013-02" db="EMBL/GenBank/DDBJ databases">
        <title>The Genome Sequence of Plasmodium falciparum NF135/5.C10.</title>
        <authorList>
            <consortium name="The Broad Institute Genome Sequencing Platform"/>
            <consortium name="The Broad Institute Genome Sequencing Center for Infectious Disease"/>
            <person name="Neafsey D."/>
            <person name="Cheeseman I."/>
            <person name="Volkman S."/>
            <person name="Adams J."/>
            <person name="Walker B."/>
            <person name="Young S.K."/>
            <person name="Zeng Q."/>
            <person name="Gargeya S."/>
            <person name="Fitzgerald M."/>
            <person name="Haas B."/>
            <person name="Abouelleil A."/>
            <person name="Alvarado L."/>
            <person name="Arachchi H.M."/>
            <person name="Berlin A.M."/>
            <person name="Chapman S.B."/>
            <person name="Dewar J."/>
            <person name="Goldberg J."/>
            <person name="Griggs A."/>
            <person name="Gujja S."/>
            <person name="Hansen M."/>
            <person name="Howarth C."/>
            <person name="Imamovic A."/>
            <person name="Larimer J."/>
            <person name="McCowan C."/>
            <person name="Murphy C."/>
            <person name="Neiman D."/>
            <person name="Pearson M."/>
            <person name="Priest M."/>
            <person name="Roberts A."/>
            <person name="Saif S."/>
            <person name="Shea T."/>
            <person name="Sisk P."/>
            <person name="Sykes S."/>
            <person name="Wortman J."/>
            <person name="Nusbaum C."/>
            <person name="Birren B."/>
        </authorList>
    </citation>
    <scope>NUCLEOTIDE SEQUENCE [LARGE SCALE GENOMIC DNA]</scope>
    <source>
        <strain evidence="4 5">NF135/5.C10</strain>
    </source>
</reference>
<dbReference type="Proteomes" id="UP000019114">
    <property type="component" value="Unassembled WGS sequence"/>
</dbReference>
<evidence type="ECO:0000256" key="1">
    <source>
        <dbReference type="SAM" id="MobiDB-lite"/>
    </source>
</evidence>
<dbReference type="InterPro" id="IPR054595">
    <property type="entry name" value="DBL_C"/>
</dbReference>
<name>W4IAL3_PLAFA</name>
<feature type="region of interest" description="Disordered" evidence="1">
    <location>
        <begin position="257"/>
        <end position="285"/>
    </location>
</feature>
<dbReference type="EMBL" id="KI926091">
    <property type="protein sequence ID" value="ETW40155.1"/>
    <property type="molecule type" value="Genomic_DNA"/>
</dbReference>
<dbReference type="InterPro" id="IPR008602">
    <property type="entry name" value="Duffy-antigen-binding"/>
</dbReference>
<dbReference type="SUPFAM" id="SSF140924">
    <property type="entry name" value="Duffy binding domain-like"/>
    <property type="match status" value="1"/>
</dbReference>
<dbReference type="Pfam" id="PF22672">
    <property type="entry name" value="DBL_C"/>
    <property type="match status" value="1"/>
</dbReference>
<feature type="compositionally biased region" description="Polar residues" evidence="1">
    <location>
        <begin position="257"/>
        <end position="266"/>
    </location>
</feature>
<feature type="domain" description="Duffy-antigen binding" evidence="2">
    <location>
        <begin position="1"/>
        <end position="168"/>
    </location>
</feature>
<evidence type="ECO:0000313" key="5">
    <source>
        <dbReference type="Proteomes" id="UP000019114"/>
    </source>
</evidence>
<sequence length="364" mass="41880">MCDRNLEEIKPHQITSTHNLLLDVLLAAKHEGEMITKNLKEYDNANYESKICTALARSFADIGDIVRGKDLFLGHKQRKINLENRLQTMFANILNDNTKELGKLTTEQLREYWWALNRDQVWKAITCKAKEGDIYSKTANGIISFDFKCGHDNDKVTTNLDYVPQHLRWFQEWAEDFCRKKNKKLKDAIQKCRGEGGNDKYCDLNGYDCEKTKRGRNIYRWDYKCTGCFLSCSHFRTWIDNQKEQFLKQRNKYQTEISVGGSTSRSGNGGDRRSTTRQRRSAHGGSYDNGYEKIFYEQLKNDGYGTVNDFLGLLNNEKACKEVKDSEGGKIDFKQVNSGKNSDGDGSNKTFSHTEYCQACPLCG</sequence>
<organism evidence="4 5">
    <name type="scientific">Plasmodium falciparum NF135/5.C10</name>
    <dbReference type="NCBI Taxonomy" id="1036726"/>
    <lineage>
        <taxon>Eukaryota</taxon>
        <taxon>Sar</taxon>
        <taxon>Alveolata</taxon>
        <taxon>Apicomplexa</taxon>
        <taxon>Aconoidasida</taxon>
        <taxon>Haemosporida</taxon>
        <taxon>Plasmodiidae</taxon>
        <taxon>Plasmodium</taxon>
        <taxon>Plasmodium (Laverania)</taxon>
    </lineage>
</organism>